<comment type="caution">
    <text evidence="3">The sequence shown here is derived from an EMBL/GenBank/DDBJ whole genome shotgun (WGS) entry which is preliminary data.</text>
</comment>
<feature type="region of interest" description="Disordered" evidence="1">
    <location>
        <begin position="191"/>
        <end position="210"/>
    </location>
</feature>
<dbReference type="Proteomes" id="UP001293593">
    <property type="component" value="Unassembled WGS sequence"/>
</dbReference>
<keyword evidence="4" id="KW-1185">Reference proteome</keyword>
<proteinExistence type="predicted"/>
<name>A0AAE1MKP2_9FABA</name>
<evidence type="ECO:0000313" key="4">
    <source>
        <dbReference type="Proteomes" id="UP001293593"/>
    </source>
</evidence>
<feature type="domain" description="FAR1" evidence="2">
    <location>
        <begin position="36"/>
        <end position="122"/>
    </location>
</feature>
<dbReference type="AlphaFoldDB" id="A0AAE1MKP2"/>
<dbReference type="EMBL" id="JAWXYG010000007">
    <property type="protein sequence ID" value="KAK4268150.1"/>
    <property type="molecule type" value="Genomic_DNA"/>
</dbReference>
<protein>
    <recommendedName>
        <fullName evidence="2">FAR1 domain-containing protein</fullName>
    </recommendedName>
</protein>
<dbReference type="InterPro" id="IPR004330">
    <property type="entry name" value="FAR1_DNA_bnd_dom"/>
</dbReference>
<organism evidence="3 4">
    <name type="scientific">Acacia crassicarpa</name>
    <name type="common">northern wattle</name>
    <dbReference type="NCBI Taxonomy" id="499986"/>
    <lineage>
        <taxon>Eukaryota</taxon>
        <taxon>Viridiplantae</taxon>
        <taxon>Streptophyta</taxon>
        <taxon>Embryophyta</taxon>
        <taxon>Tracheophyta</taxon>
        <taxon>Spermatophyta</taxon>
        <taxon>Magnoliopsida</taxon>
        <taxon>eudicotyledons</taxon>
        <taxon>Gunneridae</taxon>
        <taxon>Pentapetalae</taxon>
        <taxon>rosids</taxon>
        <taxon>fabids</taxon>
        <taxon>Fabales</taxon>
        <taxon>Fabaceae</taxon>
        <taxon>Caesalpinioideae</taxon>
        <taxon>mimosoid clade</taxon>
        <taxon>Acacieae</taxon>
        <taxon>Acacia</taxon>
    </lineage>
</organism>
<gene>
    <name evidence="3" type="ORF">QN277_024840</name>
</gene>
<sequence length="210" mass="24676">MLGFKEEEQSKFDLMDTNLTPRLGLEFENLEEAWKYWVSYGGKTGFGVRKQYFSKSRKDGAITSYRYVCCKEGVRRPDKRDFKTIHPRPETRTGCKARMTVSRMNGKYRIVDFVDEHNHPLHFPETVHLKPSQRKENEDDKDVKIRELTAELLRERKRRAVLQQQLEIILRGIEEHSNKVSKTINDTLQRVREVEEKGNNSTSSKIEAGE</sequence>
<accession>A0AAE1MKP2</accession>
<dbReference type="Pfam" id="PF03101">
    <property type="entry name" value="FAR1"/>
    <property type="match status" value="1"/>
</dbReference>
<reference evidence="3" key="1">
    <citation type="submission" date="2023-10" db="EMBL/GenBank/DDBJ databases">
        <title>Chromosome-level genome of the transformable northern wattle, Acacia crassicarpa.</title>
        <authorList>
            <person name="Massaro I."/>
            <person name="Sinha N.R."/>
            <person name="Poethig S."/>
            <person name="Leichty A.R."/>
        </authorList>
    </citation>
    <scope>NUCLEOTIDE SEQUENCE</scope>
    <source>
        <strain evidence="3">Acra3RX</strain>
        <tissue evidence="3">Leaf</tissue>
    </source>
</reference>
<dbReference type="PANTHER" id="PTHR46328:SF34">
    <property type="entry name" value="PROTEIN FAR1-RELATED SEQUENCE 5-LIKE"/>
    <property type="match status" value="1"/>
</dbReference>
<evidence type="ECO:0000259" key="2">
    <source>
        <dbReference type="Pfam" id="PF03101"/>
    </source>
</evidence>
<evidence type="ECO:0000313" key="3">
    <source>
        <dbReference type="EMBL" id="KAK4268150.1"/>
    </source>
</evidence>
<dbReference type="PANTHER" id="PTHR46328">
    <property type="entry name" value="FAR-RED IMPAIRED RESPONSIVE (FAR1) FAMILY PROTEIN-RELATED"/>
    <property type="match status" value="1"/>
</dbReference>
<evidence type="ECO:0000256" key="1">
    <source>
        <dbReference type="SAM" id="MobiDB-lite"/>
    </source>
</evidence>
<feature type="compositionally biased region" description="Polar residues" evidence="1">
    <location>
        <begin position="199"/>
        <end position="210"/>
    </location>
</feature>